<dbReference type="InterPro" id="IPR036196">
    <property type="entry name" value="Ptyr_pPase_sf"/>
</dbReference>
<dbReference type="SMART" id="SM00226">
    <property type="entry name" value="LMWPc"/>
    <property type="match status" value="1"/>
</dbReference>
<organism evidence="4">
    <name type="scientific">uncultured Alphaproteobacteria bacterium</name>
    <dbReference type="NCBI Taxonomy" id="91750"/>
    <lineage>
        <taxon>Bacteria</taxon>
        <taxon>Pseudomonadati</taxon>
        <taxon>Pseudomonadota</taxon>
        <taxon>Alphaproteobacteria</taxon>
        <taxon>environmental samples</taxon>
    </lineage>
</organism>
<keyword evidence="4" id="KW-0378">Hydrolase</keyword>
<dbReference type="EC" id="3.1.3.48" evidence="4"/>
<dbReference type="AlphaFoldDB" id="A0A212KLZ3"/>
<dbReference type="PANTHER" id="PTHR43428">
    <property type="entry name" value="ARSENATE REDUCTASE"/>
    <property type="match status" value="1"/>
</dbReference>
<gene>
    <name evidence="4" type="ORF">KL86APRO_30224</name>
</gene>
<feature type="domain" description="Phosphotyrosine protein phosphatase I" evidence="3">
    <location>
        <begin position="6"/>
        <end position="142"/>
    </location>
</feature>
<sequence length="186" mass="20811">MSRPPSAILFACTANAIRSPMAAALFRAAHGGKAYVESVGLRAGEPDPFVPVVLAEAGIGGLDAHQPKTFDDLVDDNFEVIVALSREAFDRAQELTRTVHCEVVFWPTEDPALVEGNREARLDAYRHVRDDLRARILREWPMGQPAPEPAPAEADGTPEREGGMRLRRRGRDIWTRMRMGIRRMRR</sequence>
<protein>
    <submittedName>
        <fullName evidence="4">Low molecular weight phosphotyrosine protein phosphatase (Modular protein)</fullName>
        <ecNumber evidence="4">3.1.3.48</ecNumber>
    </submittedName>
</protein>
<dbReference type="InterPro" id="IPR023485">
    <property type="entry name" value="Ptyr_pPase"/>
</dbReference>
<dbReference type="EMBL" id="FLUO01000003">
    <property type="protein sequence ID" value="SBW12733.1"/>
    <property type="molecule type" value="Genomic_DNA"/>
</dbReference>
<dbReference type="Pfam" id="PF01451">
    <property type="entry name" value="LMWPc"/>
    <property type="match status" value="1"/>
</dbReference>
<name>A0A212KLZ3_9PROT</name>
<proteinExistence type="predicted"/>
<evidence type="ECO:0000256" key="2">
    <source>
        <dbReference type="SAM" id="MobiDB-lite"/>
    </source>
</evidence>
<keyword evidence="1" id="KW-0059">Arsenical resistance</keyword>
<accession>A0A212KLZ3</accession>
<reference evidence="4" key="1">
    <citation type="submission" date="2016-04" db="EMBL/GenBank/DDBJ databases">
        <authorList>
            <person name="Evans L.H."/>
            <person name="Alamgir A."/>
            <person name="Owens N."/>
            <person name="Weber N.D."/>
            <person name="Virtaneva K."/>
            <person name="Barbian K."/>
            <person name="Babar A."/>
            <person name="Rosenke K."/>
        </authorList>
    </citation>
    <scope>NUCLEOTIDE SEQUENCE</scope>
    <source>
        <strain evidence="4">86</strain>
    </source>
</reference>
<evidence type="ECO:0000259" key="3">
    <source>
        <dbReference type="SMART" id="SM00226"/>
    </source>
</evidence>
<evidence type="ECO:0000313" key="4">
    <source>
        <dbReference type="EMBL" id="SBW12733.1"/>
    </source>
</evidence>
<evidence type="ECO:0000256" key="1">
    <source>
        <dbReference type="ARBA" id="ARBA00022849"/>
    </source>
</evidence>
<dbReference type="GO" id="GO:0046685">
    <property type="term" value="P:response to arsenic-containing substance"/>
    <property type="evidence" value="ECO:0007669"/>
    <property type="project" value="UniProtKB-KW"/>
</dbReference>
<feature type="region of interest" description="Disordered" evidence="2">
    <location>
        <begin position="141"/>
        <end position="164"/>
    </location>
</feature>
<dbReference type="PANTHER" id="PTHR43428:SF1">
    <property type="entry name" value="ARSENATE REDUCTASE"/>
    <property type="match status" value="1"/>
</dbReference>
<dbReference type="SUPFAM" id="SSF52788">
    <property type="entry name" value="Phosphotyrosine protein phosphatases I"/>
    <property type="match status" value="1"/>
</dbReference>
<dbReference type="GO" id="GO:0004725">
    <property type="term" value="F:protein tyrosine phosphatase activity"/>
    <property type="evidence" value="ECO:0007669"/>
    <property type="project" value="UniProtKB-EC"/>
</dbReference>
<dbReference type="Gene3D" id="3.40.50.2300">
    <property type="match status" value="1"/>
</dbReference>